<feature type="compositionally biased region" description="Basic and acidic residues" evidence="1">
    <location>
        <begin position="1"/>
        <end position="21"/>
    </location>
</feature>
<protein>
    <recommendedName>
        <fullName evidence="4">BrnA antitoxin family protein</fullName>
    </recommendedName>
</protein>
<gene>
    <name evidence="2" type="ORF">NA2_19993</name>
</gene>
<keyword evidence="3" id="KW-1185">Reference proteome</keyword>
<dbReference type="PATRIC" id="fig|391937.3.peg.4098"/>
<reference evidence="2 3" key="1">
    <citation type="journal article" date="2012" name="J. Bacteriol.">
        <title>Genome Sequence of Nitratireductor pacificus Type Strain pht-3B.</title>
        <authorList>
            <person name="Lai Q."/>
            <person name="Li G."/>
            <person name="Shao Z."/>
        </authorList>
    </citation>
    <scope>NUCLEOTIDE SEQUENCE [LARGE SCALE GENOMIC DNA]</scope>
    <source>
        <strain evidence="3">pht-3B</strain>
    </source>
</reference>
<dbReference type="STRING" id="391937.NA2_19993"/>
<dbReference type="AlphaFoldDB" id="K2MIU5"/>
<evidence type="ECO:0000313" key="3">
    <source>
        <dbReference type="Proteomes" id="UP000006786"/>
    </source>
</evidence>
<sequence>MKRTSDIRRPRLTPAEREEARRRARRSLAETSDAEDAAITAAAEADPDAQPADDLFGRKVGRPPAANPKKQIALRVDPEVLERFKADGPGWQSRMNDALRKAVGLKKAV</sequence>
<feature type="compositionally biased region" description="Low complexity" evidence="1">
    <location>
        <begin position="37"/>
        <end position="54"/>
    </location>
</feature>
<dbReference type="InterPro" id="IPR025528">
    <property type="entry name" value="BrnA_antitoxin"/>
</dbReference>
<feature type="region of interest" description="Disordered" evidence="1">
    <location>
        <begin position="1"/>
        <end position="71"/>
    </location>
</feature>
<dbReference type="RefSeq" id="WP_008599089.1">
    <property type="nucleotide sequence ID" value="NZ_AMRM01000030.1"/>
</dbReference>
<proteinExistence type="predicted"/>
<organism evidence="2 3">
    <name type="scientific">Nitratireductor pacificus pht-3B</name>
    <dbReference type="NCBI Taxonomy" id="391937"/>
    <lineage>
        <taxon>Bacteria</taxon>
        <taxon>Pseudomonadati</taxon>
        <taxon>Pseudomonadota</taxon>
        <taxon>Alphaproteobacteria</taxon>
        <taxon>Hyphomicrobiales</taxon>
        <taxon>Phyllobacteriaceae</taxon>
        <taxon>Nitratireductor</taxon>
    </lineage>
</organism>
<evidence type="ECO:0008006" key="4">
    <source>
        <dbReference type="Google" id="ProtNLM"/>
    </source>
</evidence>
<comment type="caution">
    <text evidence="2">The sequence shown here is derived from an EMBL/GenBank/DDBJ whole genome shotgun (WGS) entry which is preliminary data.</text>
</comment>
<dbReference type="eggNOG" id="COG3514">
    <property type="taxonomic scope" value="Bacteria"/>
</dbReference>
<dbReference type="OrthoDB" id="361944at2"/>
<dbReference type="EMBL" id="AMRM01000030">
    <property type="protein sequence ID" value="EKF17087.1"/>
    <property type="molecule type" value="Genomic_DNA"/>
</dbReference>
<accession>K2MIU5</accession>
<dbReference type="Proteomes" id="UP000006786">
    <property type="component" value="Unassembled WGS sequence"/>
</dbReference>
<dbReference type="Pfam" id="PF14384">
    <property type="entry name" value="BrnA_antitoxin"/>
    <property type="match status" value="1"/>
</dbReference>
<evidence type="ECO:0000256" key="1">
    <source>
        <dbReference type="SAM" id="MobiDB-lite"/>
    </source>
</evidence>
<name>K2MIU5_9HYPH</name>
<evidence type="ECO:0000313" key="2">
    <source>
        <dbReference type="EMBL" id="EKF17087.1"/>
    </source>
</evidence>